<gene>
    <name evidence="3" type="ORF">ENR64_26680</name>
</gene>
<dbReference type="SUPFAM" id="SSF48452">
    <property type="entry name" value="TPR-like"/>
    <property type="match status" value="3"/>
</dbReference>
<comment type="caution">
    <text evidence="3">The sequence shown here is derived from an EMBL/GenBank/DDBJ whole genome shotgun (WGS) entry which is preliminary data.</text>
</comment>
<dbReference type="Gene3D" id="1.25.40.10">
    <property type="entry name" value="Tetratricopeptide repeat domain"/>
    <property type="match status" value="2"/>
</dbReference>
<name>A0A7C3KI24_9CYAN</name>
<dbReference type="PANTHER" id="PTHR10098">
    <property type="entry name" value="RAPSYN-RELATED"/>
    <property type="match status" value="1"/>
</dbReference>
<dbReference type="AlphaFoldDB" id="A0A7C3KI24"/>
<keyword evidence="1" id="KW-0175">Coiled coil</keyword>
<dbReference type="EMBL" id="DSRU01000392">
    <property type="protein sequence ID" value="HFN01267.1"/>
    <property type="molecule type" value="Genomic_DNA"/>
</dbReference>
<evidence type="ECO:0000256" key="1">
    <source>
        <dbReference type="SAM" id="Coils"/>
    </source>
</evidence>
<sequence length="883" mass="99102">MHWIRKIISLIFVKNYYFKWIILGVTFFLLIFLLSPGSAQQIPGSHATQLAALEQQARQAYDTGRFTQAIQLWQELAIHFQKANDQSGEAMALSNLSLTYQQLGRWKEAKDAIATGLARLQAADSKNTEWMTIYAQALDVQGKLQFSQGQAEAALNTWEQATKQYTQLRDEQRLIRSLINQAQALQTLGYYERAKDTIQKANQALQAEPDSLLKAIALRSLGNILRLTGDLQESQTVLQQSLAIAQILNNAQAMSEAWLNLGNTARARGLNQIAVSNPEQAEKDFQAAIEAYKQAAAISTAPLLRLQSQLNHFSLLVERQQFQAAIALQSQLQPLFEDLPANRDAIYARINHARALLKLVEYDQQKNTSLLAEAERILEVAVQQANVLGDYPTEAYAIGTLGQVYQAKGAWSEAQNFTQKALLQAQVIGASDSLYQWQWQMGRLLRQQGATEQAITAYTQAVDTLQSLRGDLVAMNPEVQFSFREDVEPVYREFIDLLLQDKNPSQAYLKQARTVTELLQLAEVENYLRQACIVPKEPVDQILDQQDQQAAAIYPIILRDRVEVIVKLPQQAELLRYSTAISQTQVEATLASLRHTLLQPETFYIEEAKTLSKQVYDWLLQPSVAKLEQSGIQTLVFILDGSLRNIPMAALHDGQQYLIEKYSLALTPGLQLTAPTPLQNLPLNTLAVGISEARSSFSELKNVPIELSNIQAKVPSQVLLNQQFTEQAFRQQVNSQPYSVVHLATHGQFSSNLENTFILAWDKVIRVNELSVLFREREYKQPNAIELLVLSACQTATGDNRAALGIAGVAIRAGARSTVASLWSVQDESTALLMTQFYQQLSSREVTKAEALRQSQLFLLRHSDEKYQHPAIWAPYILLGNWL</sequence>
<dbReference type="Pfam" id="PF12770">
    <property type="entry name" value="CHAT"/>
    <property type="match status" value="1"/>
</dbReference>
<proteinExistence type="predicted"/>
<accession>A0A7C3KI24</accession>
<protein>
    <submittedName>
        <fullName evidence="3">CHAT domain-containing protein</fullName>
    </submittedName>
</protein>
<feature type="coiled-coil region" evidence="1">
    <location>
        <begin position="151"/>
        <end position="188"/>
    </location>
</feature>
<dbReference type="InterPro" id="IPR019734">
    <property type="entry name" value="TPR_rpt"/>
</dbReference>
<feature type="domain" description="CHAT" evidence="2">
    <location>
        <begin position="611"/>
        <end position="881"/>
    </location>
</feature>
<evidence type="ECO:0000313" key="3">
    <source>
        <dbReference type="EMBL" id="HFN01267.1"/>
    </source>
</evidence>
<reference evidence="3" key="1">
    <citation type="journal article" date="2020" name="mSystems">
        <title>Genome- and Community-Level Interaction Insights into Carbon Utilization and Element Cycling Functions of Hydrothermarchaeota in Hydrothermal Sediment.</title>
        <authorList>
            <person name="Zhou Z."/>
            <person name="Liu Y."/>
            <person name="Xu W."/>
            <person name="Pan J."/>
            <person name="Luo Z.H."/>
            <person name="Li M."/>
        </authorList>
    </citation>
    <scope>NUCLEOTIDE SEQUENCE [LARGE SCALE GENOMIC DNA]</scope>
    <source>
        <strain evidence="3">SpSt-418</strain>
    </source>
</reference>
<dbReference type="InterPro" id="IPR011990">
    <property type="entry name" value="TPR-like_helical_dom_sf"/>
</dbReference>
<dbReference type="InterPro" id="IPR024983">
    <property type="entry name" value="CHAT_dom"/>
</dbReference>
<dbReference type="SMART" id="SM00028">
    <property type="entry name" value="TPR"/>
    <property type="match status" value="7"/>
</dbReference>
<dbReference type="Pfam" id="PF13424">
    <property type="entry name" value="TPR_12"/>
    <property type="match status" value="1"/>
</dbReference>
<dbReference type="PANTHER" id="PTHR10098:SF112">
    <property type="entry name" value="SLR0380 PROTEIN"/>
    <property type="match status" value="1"/>
</dbReference>
<organism evidence="3">
    <name type="scientific">Oscillatoriales cyanobacterium SpSt-418</name>
    <dbReference type="NCBI Taxonomy" id="2282169"/>
    <lineage>
        <taxon>Bacteria</taxon>
        <taxon>Bacillati</taxon>
        <taxon>Cyanobacteriota</taxon>
        <taxon>Cyanophyceae</taxon>
        <taxon>Oscillatoriophycideae</taxon>
        <taxon>Oscillatoriales</taxon>
    </lineage>
</organism>
<evidence type="ECO:0000259" key="2">
    <source>
        <dbReference type="Pfam" id="PF12770"/>
    </source>
</evidence>